<dbReference type="AlphaFoldDB" id="A0A8S9RNY8"/>
<organism evidence="2 3">
    <name type="scientific">Brassica cretica</name>
    <name type="common">Mustard</name>
    <dbReference type="NCBI Taxonomy" id="69181"/>
    <lineage>
        <taxon>Eukaryota</taxon>
        <taxon>Viridiplantae</taxon>
        <taxon>Streptophyta</taxon>
        <taxon>Embryophyta</taxon>
        <taxon>Tracheophyta</taxon>
        <taxon>Spermatophyta</taxon>
        <taxon>Magnoliopsida</taxon>
        <taxon>eudicotyledons</taxon>
        <taxon>Gunneridae</taxon>
        <taxon>Pentapetalae</taxon>
        <taxon>rosids</taxon>
        <taxon>malvids</taxon>
        <taxon>Brassicales</taxon>
        <taxon>Brassicaceae</taxon>
        <taxon>Brassiceae</taxon>
        <taxon>Brassica</taxon>
    </lineage>
</organism>
<evidence type="ECO:0000313" key="3">
    <source>
        <dbReference type="Proteomes" id="UP000712600"/>
    </source>
</evidence>
<feature type="compositionally biased region" description="Low complexity" evidence="1">
    <location>
        <begin position="75"/>
        <end position="87"/>
    </location>
</feature>
<protein>
    <submittedName>
        <fullName evidence="2">Uncharacterized protein</fullName>
    </submittedName>
</protein>
<accession>A0A8S9RNY8</accession>
<reference evidence="2" key="1">
    <citation type="submission" date="2019-12" db="EMBL/GenBank/DDBJ databases">
        <title>Genome sequencing and annotation of Brassica cretica.</title>
        <authorList>
            <person name="Studholme D.J."/>
            <person name="Sarris P."/>
        </authorList>
    </citation>
    <scope>NUCLEOTIDE SEQUENCE</scope>
    <source>
        <strain evidence="2">PFS-109/04</strain>
        <tissue evidence="2">Leaf</tissue>
    </source>
</reference>
<dbReference type="EMBL" id="QGKX02000095">
    <property type="protein sequence ID" value="KAF3574341.1"/>
    <property type="molecule type" value="Genomic_DNA"/>
</dbReference>
<proteinExistence type="predicted"/>
<evidence type="ECO:0000313" key="2">
    <source>
        <dbReference type="EMBL" id="KAF3574341.1"/>
    </source>
</evidence>
<sequence>MCSLERIGVITSLRTSGFPIRSPDLRENPVFSHDLRVQLRSQDLSKNLRVPIPPPGTSHDPRSKENLRAPPRPLGPETTPGEPLGPEYDLRIQGEPSGTSTTSRSLDDPQVLTQHPCYEISLQTPRVHTLARNLVGVKSGHDEVNIQISVKIGMNAFTKSNLRKEILAKNFAVKTCTSLG</sequence>
<gene>
    <name evidence="2" type="ORF">F2Q69_00059536</name>
</gene>
<dbReference type="Proteomes" id="UP000712600">
    <property type="component" value="Unassembled WGS sequence"/>
</dbReference>
<evidence type="ECO:0000256" key="1">
    <source>
        <dbReference type="SAM" id="MobiDB-lite"/>
    </source>
</evidence>
<name>A0A8S9RNY8_BRACR</name>
<comment type="caution">
    <text evidence="2">The sequence shown here is derived from an EMBL/GenBank/DDBJ whole genome shotgun (WGS) entry which is preliminary data.</text>
</comment>
<feature type="region of interest" description="Disordered" evidence="1">
    <location>
        <begin position="42"/>
        <end position="109"/>
    </location>
</feature>